<evidence type="ECO:0000256" key="1">
    <source>
        <dbReference type="ARBA" id="ARBA00023277"/>
    </source>
</evidence>
<proteinExistence type="inferred from homology"/>
<dbReference type="GO" id="GO:0016301">
    <property type="term" value="F:kinase activity"/>
    <property type="evidence" value="ECO:0007669"/>
    <property type="project" value="UniProtKB-KW"/>
</dbReference>
<evidence type="ECO:0000256" key="2">
    <source>
        <dbReference type="HAMAP-Rule" id="MF_01270"/>
    </source>
</evidence>
<keyword evidence="2 3" id="KW-0418">Kinase</keyword>
<gene>
    <name evidence="2" type="primary">anmK</name>
    <name evidence="3" type="ORF">FHS31_000314</name>
</gene>
<dbReference type="Gene3D" id="3.30.420.40">
    <property type="match status" value="2"/>
</dbReference>
<feature type="binding site" evidence="2">
    <location>
        <begin position="9"/>
        <end position="16"/>
    </location>
    <ligand>
        <name>ATP</name>
        <dbReference type="ChEBI" id="CHEBI:30616"/>
    </ligand>
</feature>
<keyword evidence="2" id="KW-0067">ATP-binding</keyword>
<keyword evidence="1 2" id="KW-0119">Carbohydrate metabolism</keyword>
<organism evidence="3 4">
    <name type="scientific">Sphingomonas vulcanisoli</name>
    <dbReference type="NCBI Taxonomy" id="1658060"/>
    <lineage>
        <taxon>Bacteria</taxon>
        <taxon>Pseudomonadati</taxon>
        <taxon>Pseudomonadota</taxon>
        <taxon>Alphaproteobacteria</taxon>
        <taxon>Sphingomonadales</taxon>
        <taxon>Sphingomonadaceae</taxon>
        <taxon>Sphingomonas</taxon>
    </lineage>
</organism>
<name>A0ABX0TQR9_9SPHN</name>
<protein>
    <recommendedName>
        <fullName evidence="2">Anhydro-N-acetylmuramic acid kinase</fullName>
        <ecNumber evidence="2">2.7.1.170</ecNumber>
    </recommendedName>
    <alternativeName>
        <fullName evidence="2">AnhMurNAc kinase</fullName>
    </alternativeName>
</protein>
<comment type="similarity">
    <text evidence="2">Belongs to the anhydro-N-acetylmuramic acid kinase family.</text>
</comment>
<comment type="pathway">
    <text evidence="2">Cell wall biogenesis; peptidoglycan recycling.</text>
</comment>
<comment type="caution">
    <text evidence="3">The sequence shown here is derived from an EMBL/GenBank/DDBJ whole genome shotgun (WGS) entry which is preliminary data.</text>
</comment>
<evidence type="ECO:0000313" key="4">
    <source>
        <dbReference type="Proteomes" id="UP000727456"/>
    </source>
</evidence>
<dbReference type="RefSeq" id="WP_167071350.1">
    <property type="nucleotide sequence ID" value="NZ_JAAOZC010000001.1"/>
</dbReference>
<comment type="function">
    <text evidence="2">Catalyzes the specific phosphorylation of 1,6-anhydro-N-acetylmuramic acid (anhMurNAc) with the simultaneous cleavage of the 1,6-anhydro ring, generating MurNAc-6-P. Is required for the utilization of anhMurNAc either imported from the medium or derived from its own cell wall murein, and thus plays a role in cell wall recycling.</text>
</comment>
<keyword evidence="4" id="KW-1185">Reference proteome</keyword>
<dbReference type="Pfam" id="PF03702">
    <property type="entry name" value="AnmK"/>
    <property type="match status" value="1"/>
</dbReference>
<comment type="catalytic activity">
    <reaction evidence="2">
        <text>1,6-anhydro-N-acetyl-beta-muramate + ATP + H2O = N-acetyl-D-muramate 6-phosphate + ADP + H(+)</text>
        <dbReference type="Rhea" id="RHEA:24952"/>
        <dbReference type="ChEBI" id="CHEBI:15377"/>
        <dbReference type="ChEBI" id="CHEBI:15378"/>
        <dbReference type="ChEBI" id="CHEBI:30616"/>
        <dbReference type="ChEBI" id="CHEBI:58690"/>
        <dbReference type="ChEBI" id="CHEBI:58722"/>
        <dbReference type="ChEBI" id="CHEBI:456216"/>
        <dbReference type="EC" id="2.7.1.170"/>
    </reaction>
</comment>
<dbReference type="Proteomes" id="UP000727456">
    <property type="component" value="Unassembled WGS sequence"/>
</dbReference>
<dbReference type="PANTHER" id="PTHR30605">
    <property type="entry name" value="ANHYDRO-N-ACETYLMURAMIC ACID KINASE"/>
    <property type="match status" value="1"/>
</dbReference>
<dbReference type="InterPro" id="IPR005338">
    <property type="entry name" value="Anhydro_N_Ac-Mur_kinase"/>
</dbReference>
<dbReference type="PANTHER" id="PTHR30605:SF0">
    <property type="entry name" value="ANHYDRO-N-ACETYLMURAMIC ACID KINASE"/>
    <property type="match status" value="1"/>
</dbReference>
<dbReference type="EMBL" id="JAAOZC010000001">
    <property type="protein sequence ID" value="NIJ06732.1"/>
    <property type="molecule type" value="Genomic_DNA"/>
</dbReference>
<keyword evidence="2 3" id="KW-0808">Transferase</keyword>
<dbReference type="SUPFAM" id="SSF53067">
    <property type="entry name" value="Actin-like ATPase domain"/>
    <property type="match status" value="1"/>
</dbReference>
<dbReference type="InterPro" id="IPR043129">
    <property type="entry name" value="ATPase_NBD"/>
</dbReference>
<accession>A0ABX0TQR9</accession>
<dbReference type="EC" id="2.7.1.170" evidence="2"/>
<dbReference type="HAMAP" id="MF_01270">
    <property type="entry name" value="AnhMurNAc_kinase"/>
    <property type="match status" value="1"/>
</dbReference>
<comment type="pathway">
    <text evidence="2">Amino-sugar metabolism; 1,6-anhydro-N-acetylmuramate degradation.</text>
</comment>
<keyword evidence="2" id="KW-0547">Nucleotide-binding</keyword>
<sequence>MRILGYMSGTSLDGVDAAILETDGVSIASFGAAILVPFEAEKRQTLIDATEDALRWDGVGPRPASFAAAEHVVLDTHLRAARMAMSEDGGRIDLVGFHGQTVLHRPERRLTVQLGDAGALATELGVPVVADLRQADLAAGGQGAPLVPIYHQALADRIGMRRPAAFLNIGGVANLSWFGMDGEIVAFDTGPGNGMIDLLLQSRGAGRYDEDGRLAAAGRVDQAVLDQLLAAPFFDRTGPKSLDRYDFSLATVDALSIENAAATLTAFTVEAVRIAATSLPSPPTEWIICGGGRHNPTLMRHFGARVGPWRSADDCGFRGDFVEAEAMAYLAARSTKGMPLTFPGTTGVPYPTTGGRTYLPNTLS</sequence>
<reference evidence="3 4" key="1">
    <citation type="submission" date="2020-03" db="EMBL/GenBank/DDBJ databases">
        <title>Genomic Encyclopedia of Type Strains, Phase III (KMG-III): the genomes of soil and plant-associated and newly described type strains.</title>
        <authorList>
            <person name="Whitman W."/>
        </authorList>
    </citation>
    <scope>NUCLEOTIDE SEQUENCE [LARGE SCALE GENOMIC DNA]</scope>
    <source>
        <strain evidence="3 4">CECT 8804</strain>
    </source>
</reference>
<dbReference type="NCBIfam" id="NF007141">
    <property type="entry name" value="PRK09585.1-5"/>
    <property type="match status" value="1"/>
</dbReference>
<evidence type="ECO:0000313" key="3">
    <source>
        <dbReference type="EMBL" id="NIJ06732.1"/>
    </source>
</evidence>